<feature type="transmembrane region" description="Helical" evidence="1">
    <location>
        <begin position="272"/>
        <end position="292"/>
    </location>
</feature>
<keyword evidence="1" id="KW-0812">Transmembrane</keyword>
<dbReference type="InterPro" id="IPR017850">
    <property type="entry name" value="Alkaline_phosphatase_core_sf"/>
</dbReference>
<feature type="transmembrane region" description="Helical" evidence="1">
    <location>
        <begin position="7"/>
        <end position="28"/>
    </location>
</feature>
<evidence type="ECO:0000259" key="2">
    <source>
        <dbReference type="Pfam" id="PF00884"/>
    </source>
</evidence>
<dbReference type="AlphaFoldDB" id="A0A1Q8EAE8"/>
<feature type="transmembrane region" description="Helical" evidence="1">
    <location>
        <begin position="181"/>
        <end position="200"/>
    </location>
</feature>
<feature type="domain" description="Sulfatase N-terminal" evidence="2">
    <location>
        <begin position="467"/>
        <end position="748"/>
    </location>
</feature>
<reference evidence="4" key="1">
    <citation type="submission" date="2016-12" db="EMBL/GenBank/DDBJ databases">
        <authorList>
            <person name="Gulvik C.A."/>
        </authorList>
    </citation>
    <scope>NUCLEOTIDE SEQUENCE [LARGE SCALE GENOMIC DNA]</scope>
    <source>
        <strain evidence="4">NED12-00049-6B</strain>
    </source>
</reference>
<keyword evidence="1" id="KW-1133">Transmembrane helix</keyword>
<dbReference type="Pfam" id="PF00884">
    <property type="entry name" value="Sulfatase"/>
    <property type="match status" value="1"/>
</dbReference>
<feature type="transmembrane region" description="Helical" evidence="1">
    <location>
        <begin position="99"/>
        <end position="122"/>
    </location>
</feature>
<dbReference type="Gene3D" id="3.40.720.10">
    <property type="entry name" value="Alkaline Phosphatase, subunit A"/>
    <property type="match status" value="1"/>
</dbReference>
<dbReference type="OrthoDB" id="243547at2"/>
<feature type="transmembrane region" description="Helical" evidence="1">
    <location>
        <begin position="60"/>
        <end position="79"/>
    </location>
</feature>
<comment type="caution">
    <text evidence="3">The sequence shown here is derived from an EMBL/GenBank/DDBJ whole genome shotgun (WGS) entry which is preliminary data.</text>
</comment>
<sequence length="806" mass="92514">MSIKYKWMYLVIYVAFYSLIFHELNASFGTNLELSNPVICITGILFLVIAYQLCVKINIYTFVHIVVLYAIHLVLDYWMKMTFNLNVEEFYWSNFEDNGLIQDNGLIFTALFVAICLGYRIFRQQYKGNIYYPLHTGSYEILLSQFFTYFIMTGSQMALVIRENSYLKLYNDTGNLNPKNLFIYSMMAYVLCSALSYCFIQAGKAVKNKRANFALLLISSILLAGIFNYTVQAGLSDKGDWFGTYLVPGATFFQIMIFSLLFIGIYGITNQYIIGTLLNITLGTLISIVNSLKFSIRHEPFLPADLTWWKEIGTVARFANINLGFAISIFVIATTVIIFFFYRFRILSNKLFKYRIQQVTIILLVVGFFIGITNVVSHSRELKKSGNIPLLSSMDNLQNLHWLEIYFGLSANSRFQSVSYIWFKQLTRENMEMPSHYSKQEMEKIIKKYKSLAELMNNDRTSNISDQTVIYILSESFSDPRRLDGIQSTKDILPNISTILDTYTSGLMKSDGYGGGTANMEFQTLTGLPKYNLSPYVSIMNTELAPNLNVFPSISNHFEDRIVVHLASGNNYSRRSMYAQLGFETQIFLEEKTNDKDIKNVGANPSDESTYMKVLSELSTSKNQFFSVLTMQNHSPWYYYEPEELIVTGEHFTDVESSNLLSYSRLLYQTDQATKVFLDELSKIDKRITVVFYGDHLSGIYPKSTFAKSPDNQSLTDYFIWSNFETSKLDYPLVNSSDFTALLLEQTNAKVSPYYALLTEVLHKASVDKKELDEEGKQIAEDLKLIQYDLVAGKGYLPKEFFEIPK</sequence>
<feature type="transmembrane region" description="Helical" evidence="1">
    <location>
        <begin position="212"/>
        <end position="230"/>
    </location>
</feature>
<feature type="transmembrane region" description="Helical" evidence="1">
    <location>
        <begin position="34"/>
        <end position="53"/>
    </location>
</feature>
<organism evidence="3 4">
    <name type="scientific">Streptococcus cuniculi</name>
    <dbReference type="NCBI Taxonomy" id="1432788"/>
    <lineage>
        <taxon>Bacteria</taxon>
        <taxon>Bacillati</taxon>
        <taxon>Bacillota</taxon>
        <taxon>Bacilli</taxon>
        <taxon>Lactobacillales</taxon>
        <taxon>Streptococcaceae</taxon>
        <taxon>Streptococcus</taxon>
    </lineage>
</organism>
<name>A0A1Q8EAE8_9STRE</name>
<accession>A0A1Q8EAE8</accession>
<feature type="transmembrane region" description="Helical" evidence="1">
    <location>
        <begin position="323"/>
        <end position="344"/>
    </location>
</feature>
<evidence type="ECO:0000313" key="4">
    <source>
        <dbReference type="Proteomes" id="UP000186890"/>
    </source>
</evidence>
<dbReference type="CDD" id="cd16015">
    <property type="entry name" value="LTA_synthase"/>
    <property type="match status" value="1"/>
</dbReference>
<evidence type="ECO:0000256" key="1">
    <source>
        <dbReference type="SAM" id="Phobius"/>
    </source>
</evidence>
<keyword evidence="1" id="KW-0472">Membrane</keyword>
<dbReference type="InterPro" id="IPR000917">
    <property type="entry name" value="Sulfatase_N"/>
</dbReference>
<feature type="transmembrane region" description="Helical" evidence="1">
    <location>
        <begin position="242"/>
        <end position="265"/>
    </location>
</feature>
<feature type="transmembrane region" description="Helical" evidence="1">
    <location>
        <begin position="356"/>
        <end position="376"/>
    </location>
</feature>
<keyword evidence="4" id="KW-1185">Reference proteome</keyword>
<dbReference type="Proteomes" id="UP000186890">
    <property type="component" value="Unassembled WGS sequence"/>
</dbReference>
<feature type="transmembrane region" description="Helical" evidence="1">
    <location>
        <begin position="142"/>
        <end position="161"/>
    </location>
</feature>
<proteinExistence type="predicted"/>
<evidence type="ECO:0000313" key="3">
    <source>
        <dbReference type="EMBL" id="OLF48765.1"/>
    </source>
</evidence>
<dbReference type="RefSeq" id="WP_075103812.1">
    <property type="nucleotide sequence ID" value="NZ_MSJM01000001.1"/>
</dbReference>
<gene>
    <name evidence="3" type="ORF">BU202_00285</name>
</gene>
<protein>
    <recommendedName>
        <fullName evidence="2">Sulfatase N-terminal domain-containing protein</fullName>
    </recommendedName>
</protein>
<dbReference type="EMBL" id="MSJM01000001">
    <property type="protein sequence ID" value="OLF48765.1"/>
    <property type="molecule type" value="Genomic_DNA"/>
</dbReference>